<protein>
    <submittedName>
        <fullName evidence="3">Uncharacterized protein</fullName>
    </submittedName>
</protein>
<comment type="caution">
    <text evidence="3">The sequence shown here is derived from an EMBL/GenBank/DDBJ whole genome shotgun (WGS) entry which is preliminary data.</text>
</comment>
<evidence type="ECO:0000313" key="4">
    <source>
        <dbReference type="Proteomes" id="UP000055019"/>
    </source>
</evidence>
<evidence type="ECO:0000313" key="3">
    <source>
        <dbReference type="EMBL" id="SAL22188.1"/>
    </source>
</evidence>
<accession>A0A158FQQ6</accession>
<sequence>MEDFFNFEAAARERTNPRMSTARPTRARRTHGSGGDRQELVAGEPIDIYHWAAVALVTALMCAVLGYAAGTPALARAANVTSLVFGAMGGALMASGVVRSLRARIASGGRLAVAQVPVAESQ</sequence>
<gene>
    <name evidence="3" type="ORF">AWB74_00867</name>
</gene>
<name>A0A158FQQ6_9BURK</name>
<proteinExistence type="predicted"/>
<dbReference type="RefSeq" id="WP_061145613.1">
    <property type="nucleotide sequence ID" value="NZ_FCOM02000002.1"/>
</dbReference>
<dbReference type="EMBL" id="FCOM02000002">
    <property type="protein sequence ID" value="SAL22188.1"/>
    <property type="molecule type" value="Genomic_DNA"/>
</dbReference>
<feature type="transmembrane region" description="Helical" evidence="2">
    <location>
        <begin position="48"/>
        <end position="68"/>
    </location>
</feature>
<dbReference type="OrthoDB" id="9132002at2"/>
<reference evidence="3" key="1">
    <citation type="submission" date="2016-01" db="EMBL/GenBank/DDBJ databases">
        <authorList>
            <person name="Peeters C."/>
        </authorList>
    </citation>
    <scope>NUCLEOTIDE SEQUENCE [LARGE SCALE GENOMIC DNA]</scope>
    <source>
        <strain evidence="3">LMG 29317</strain>
    </source>
</reference>
<evidence type="ECO:0000256" key="2">
    <source>
        <dbReference type="SAM" id="Phobius"/>
    </source>
</evidence>
<evidence type="ECO:0000256" key="1">
    <source>
        <dbReference type="SAM" id="MobiDB-lite"/>
    </source>
</evidence>
<organism evidence="3 4">
    <name type="scientific">Caballeronia arvi</name>
    <dbReference type="NCBI Taxonomy" id="1777135"/>
    <lineage>
        <taxon>Bacteria</taxon>
        <taxon>Pseudomonadati</taxon>
        <taxon>Pseudomonadota</taxon>
        <taxon>Betaproteobacteria</taxon>
        <taxon>Burkholderiales</taxon>
        <taxon>Burkholderiaceae</taxon>
        <taxon>Caballeronia</taxon>
    </lineage>
</organism>
<keyword evidence="2" id="KW-0472">Membrane</keyword>
<keyword evidence="2" id="KW-0812">Transmembrane</keyword>
<feature type="transmembrane region" description="Helical" evidence="2">
    <location>
        <begin position="80"/>
        <end position="101"/>
    </location>
</feature>
<feature type="region of interest" description="Disordered" evidence="1">
    <location>
        <begin position="13"/>
        <end position="38"/>
    </location>
</feature>
<dbReference type="Proteomes" id="UP000055019">
    <property type="component" value="Unassembled WGS sequence"/>
</dbReference>
<dbReference type="AlphaFoldDB" id="A0A158FQQ6"/>
<keyword evidence="4" id="KW-1185">Reference proteome</keyword>
<keyword evidence="2" id="KW-1133">Transmembrane helix</keyword>